<gene>
    <name evidence="2" type="ORF">N0V84_008185</name>
</gene>
<comment type="caution">
    <text evidence="2">The sequence shown here is derived from an EMBL/GenBank/DDBJ whole genome shotgun (WGS) entry which is preliminary data.</text>
</comment>
<name>A0A9W8W8L5_9HYPO</name>
<reference evidence="2" key="1">
    <citation type="submission" date="2022-10" db="EMBL/GenBank/DDBJ databases">
        <title>Tapping the CABI collections for fungal endophytes: first genome assemblies for Collariella, Neodidymelliopsis, Ascochyta clinopodiicola, Didymella pomorum, Didymosphaeria variabile, Neocosmospora piperis and Neocucurbitaria cava.</title>
        <authorList>
            <person name="Hill R."/>
        </authorList>
    </citation>
    <scope>NUCLEOTIDE SEQUENCE</scope>
    <source>
        <strain evidence="2">IMI 366586</strain>
    </source>
</reference>
<feature type="region of interest" description="Disordered" evidence="1">
    <location>
        <begin position="1"/>
        <end position="52"/>
    </location>
</feature>
<evidence type="ECO:0000313" key="3">
    <source>
        <dbReference type="Proteomes" id="UP001140502"/>
    </source>
</evidence>
<accession>A0A9W8W8L5</accession>
<feature type="region of interest" description="Disordered" evidence="1">
    <location>
        <begin position="65"/>
        <end position="105"/>
    </location>
</feature>
<organism evidence="2 3">
    <name type="scientific">Fusarium piperis</name>
    <dbReference type="NCBI Taxonomy" id="1435070"/>
    <lineage>
        <taxon>Eukaryota</taxon>
        <taxon>Fungi</taxon>
        <taxon>Dikarya</taxon>
        <taxon>Ascomycota</taxon>
        <taxon>Pezizomycotina</taxon>
        <taxon>Sordariomycetes</taxon>
        <taxon>Hypocreomycetidae</taxon>
        <taxon>Hypocreales</taxon>
        <taxon>Nectriaceae</taxon>
        <taxon>Fusarium</taxon>
        <taxon>Fusarium solani species complex</taxon>
    </lineage>
</organism>
<sequence length="105" mass="11642">MSQNSHNTAPRGTTPEETNQSPSQGATPETNNGTGSANIGQPRHHARRNNRRNLIVIEAFDMDPEEEPVMVSHEEASLDEDESEWIKDLFKEDGEEADNAQGSRV</sequence>
<feature type="compositionally biased region" description="Basic residues" evidence="1">
    <location>
        <begin position="42"/>
        <end position="51"/>
    </location>
</feature>
<proteinExistence type="predicted"/>
<feature type="compositionally biased region" description="Polar residues" evidence="1">
    <location>
        <begin position="1"/>
        <end position="39"/>
    </location>
</feature>
<protein>
    <submittedName>
        <fullName evidence="2">Uncharacterized protein</fullName>
    </submittedName>
</protein>
<keyword evidence="3" id="KW-1185">Reference proteome</keyword>
<dbReference type="EMBL" id="JAPEUR010000195">
    <property type="protein sequence ID" value="KAJ4315781.1"/>
    <property type="molecule type" value="Genomic_DNA"/>
</dbReference>
<evidence type="ECO:0000256" key="1">
    <source>
        <dbReference type="SAM" id="MobiDB-lite"/>
    </source>
</evidence>
<dbReference type="OrthoDB" id="5065299at2759"/>
<dbReference type="Proteomes" id="UP001140502">
    <property type="component" value="Unassembled WGS sequence"/>
</dbReference>
<evidence type="ECO:0000313" key="2">
    <source>
        <dbReference type="EMBL" id="KAJ4315781.1"/>
    </source>
</evidence>
<dbReference type="AlphaFoldDB" id="A0A9W8W8L5"/>